<feature type="transmembrane region" description="Helical" evidence="1">
    <location>
        <begin position="53"/>
        <end position="72"/>
    </location>
</feature>
<reference evidence="2 3" key="1">
    <citation type="submission" date="2019-05" db="EMBL/GenBank/DDBJ databases">
        <title>Complete genome sequencing of Anaerostipes rhamnosivorans.</title>
        <authorList>
            <person name="Bui T.P.N."/>
            <person name="de Vos W.M."/>
        </authorList>
    </citation>
    <scope>NUCLEOTIDE SEQUENCE [LARGE SCALE GENOMIC DNA]</scope>
    <source>
        <strain evidence="2 3">1y2</strain>
    </source>
</reference>
<evidence type="ECO:0000313" key="2">
    <source>
        <dbReference type="EMBL" id="QCP34486.1"/>
    </source>
</evidence>
<dbReference type="Proteomes" id="UP000298653">
    <property type="component" value="Chromosome"/>
</dbReference>
<dbReference type="RefSeq" id="WP_137328018.1">
    <property type="nucleotide sequence ID" value="NZ_CP040058.1"/>
</dbReference>
<evidence type="ECO:0000313" key="3">
    <source>
        <dbReference type="Proteomes" id="UP000298653"/>
    </source>
</evidence>
<dbReference type="EMBL" id="CP040058">
    <property type="protein sequence ID" value="QCP34486.1"/>
    <property type="molecule type" value="Genomic_DNA"/>
</dbReference>
<sequence>MNAKKIFDQIEKEQQEEKERQTRIEGESFSILFTLAVGLLIVIWNIAHGIPTGDIFAMFWTTAFGCAAYGYLKDRRRKSQLCIAAVSLALIIYNLIRYFAGI</sequence>
<keyword evidence="1" id="KW-1133">Transmembrane helix</keyword>
<keyword evidence="1" id="KW-0472">Membrane</keyword>
<proteinExistence type="predicted"/>
<accession>A0A4P8IAQ4</accession>
<keyword evidence="1" id="KW-0812">Transmembrane</keyword>
<evidence type="ECO:0000256" key="1">
    <source>
        <dbReference type="SAM" id="Phobius"/>
    </source>
</evidence>
<name>A0A4P8IAQ4_9FIRM</name>
<feature type="transmembrane region" description="Helical" evidence="1">
    <location>
        <begin position="81"/>
        <end position="100"/>
    </location>
</feature>
<dbReference type="KEGG" id="arf:AR1Y2_1032"/>
<feature type="transmembrane region" description="Helical" evidence="1">
    <location>
        <begin position="28"/>
        <end position="47"/>
    </location>
</feature>
<gene>
    <name evidence="2" type="ORF">AR1Y2_1032</name>
</gene>
<dbReference type="OrthoDB" id="2087207at2"/>
<protein>
    <submittedName>
        <fullName evidence="2">Uncharacterized protein</fullName>
    </submittedName>
</protein>
<organism evidence="2 3">
    <name type="scientific">Anaerostipes rhamnosivorans</name>
    <dbReference type="NCBI Taxonomy" id="1229621"/>
    <lineage>
        <taxon>Bacteria</taxon>
        <taxon>Bacillati</taxon>
        <taxon>Bacillota</taxon>
        <taxon>Clostridia</taxon>
        <taxon>Lachnospirales</taxon>
        <taxon>Lachnospiraceae</taxon>
        <taxon>Anaerostipes</taxon>
    </lineage>
</organism>
<dbReference type="Pfam" id="PF20040">
    <property type="entry name" value="DUF6442"/>
    <property type="match status" value="1"/>
</dbReference>
<dbReference type="AlphaFoldDB" id="A0A4P8IAQ4"/>
<keyword evidence="3" id="KW-1185">Reference proteome</keyword>
<dbReference type="InterPro" id="IPR045620">
    <property type="entry name" value="DUF6442"/>
</dbReference>